<reference evidence="7" key="1">
    <citation type="submission" date="2023-06" db="EMBL/GenBank/DDBJ databases">
        <authorList>
            <person name="Delattre M."/>
        </authorList>
    </citation>
    <scope>NUCLEOTIDE SEQUENCE</scope>
    <source>
        <strain evidence="7">AF72</strain>
    </source>
</reference>
<accession>A0AA36GEE9</accession>
<keyword evidence="3 5" id="KW-1133">Transmembrane helix</keyword>
<evidence type="ECO:0000313" key="7">
    <source>
        <dbReference type="EMBL" id="CAJ0585363.1"/>
    </source>
</evidence>
<dbReference type="Pfam" id="PF02931">
    <property type="entry name" value="Neur_chan_LBD"/>
    <property type="match status" value="1"/>
</dbReference>
<evidence type="ECO:0000256" key="5">
    <source>
        <dbReference type="SAM" id="Phobius"/>
    </source>
</evidence>
<dbReference type="InterPro" id="IPR006201">
    <property type="entry name" value="Neur_channel"/>
</dbReference>
<dbReference type="GO" id="GO:0016020">
    <property type="term" value="C:membrane"/>
    <property type="evidence" value="ECO:0007669"/>
    <property type="project" value="UniProtKB-SubCell"/>
</dbReference>
<dbReference type="GO" id="GO:0004888">
    <property type="term" value="F:transmembrane signaling receptor activity"/>
    <property type="evidence" value="ECO:0007669"/>
    <property type="project" value="InterPro"/>
</dbReference>
<keyword evidence="8" id="KW-1185">Reference proteome</keyword>
<feature type="transmembrane region" description="Helical" evidence="5">
    <location>
        <begin position="360"/>
        <end position="381"/>
    </location>
</feature>
<dbReference type="Proteomes" id="UP001177023">
    <property type="component" value="Unassembled WGS sequence"/>
</dbReference>
<evidence type="ECO:0000259" key="6">
    <source>
        <dbReference type="Pfam" id="PF02931"/>
    </source>
</evidence>
<evidence type="ECO:0000256" key="2">
    <source>
        <dbReference type="ARBA" id="ARBA00022692"/>
    </source>
</evidence>
<keyword evidence="4 5" id="KW-0472">Membrane</keyword>
<feature type="transmembrane region" description="Helical" evidence="5">
    <location>
        <begin position="310"/>
        <end position="331"/>
    </location>
</feature>
<dbReference type="Gene3D" id="2.70.170.10">
    <property type="entry name" value="Neurotransmitter-gated ion-channel ligand-binding domain"/>
    <property type="match status" value="1"/>
</dbReference>
<evidence type="ECO:0000256" key="3">
    <source>
        <dbReference type="ARBA" id="ARBA00022989"/>
    </source>
</evidence>
<feature type="transmembrane region" description="Helical" evidence="5">
    <location>
        <begin position="246"/>
        <end position="268"/>
    </location>
</feature>
<dbReference type="Gene3D" id="1.20.58.390">
    <property type="entry name" value="Neurotransmitter-gated ion-channel transmembrane domain"/>
    <property type="match status" value="1"/>
</dbReference>
<protein>
    <recommendedName>
        <fullName evidence="6">Neurotransmitter-gated ion-channel ligand-binding domain-containing protein</fullName>
    </recommendedName>
</protein>
<evidence type="ECO:0000313" key="8">
    <source>
        <dbReference type="Proteomes" id="UP001177023"/>
    </source>
</evidence>
<dbReference type="EMBL" id="CATQJA010002704">
    <property type="protein sequence ID" value="CAJ0585363.1"/>
    <property type="molecule type" value="Genomic_DNA"/>
</dbReference>
<feature type="non-terminal residue" evidence="7">
    <location>
        <position position="382"/>
    </location>
</feature>
<dbReference type="PANTHER" id="PTHR18945">
    <property type="entry name" value="NEUROTRANSMITTER GATED ION CHANNEL"/>
    <property type="match status" value="1"/>
</dbReference>
<organism evidence="7 8">
    <name type="scientific">Mesorhabditis spiculigera</name>
    <dbReference type="NCBI Taxonomy" id="96644"/>
    <lineage>
        <taxon>Eukaryota</taxon>
        <taxon>Metazoa</taxon>
        <taxon>Ecdysozoa</taxon>
        <taxon>Nematoda</taxon>
        <taxon>Chromadorea</taxon>
        <taxon>Rhabditida</taxon>
        <taxon>Rhabditina</taxon>
        <taxon>Rhabditomorpha</taxon>
        <taxon>Rhabditoidea</taxon>
        <taxon>Rhabditidae</taxon>
        <taxon>Mesorhabditinae</taxon>
        <taxon>Mesorhabditis</taxon>
    </lineage>
</organism>
<comment type="caution">
    <text evidence="7">The sequence shown here is derived from an EMBL/GenBank/DDBJ whole genome shotgun (WGS) entry which is preliminary data.</text>
</comment>
<dbReference type="FunFam" id="2.70.170.10:FF:000027">
    <property type="entry name" value="Ligand-Gated ion Channel"/>
    <property type="match status" value="1"/>
</dbReference>
<dbReference type="CDD" id="cd18989">
    <property type="entry name" value="LGIC_ECD_cation"/>
    <property type="match status" value="1"/>
</dbReference>
<proteinExistence type="predicted"/>
<sequence length="382" mass="43841">MFIAVVSTVISQKVENPEYKSFLNNSQRLYDALFSTYTKELSPILTRKEEVPINTSNDTRFNVNISLYFVKLVDVTEEEEKFSTLSEIFMTWIDPRLKWNPSDYGGLQELHVNADSVWQPENSLSDTSDIQEIYPPDIKTVIIKPEGTVSILRKIYAESTCKMTNIGHFPFDRETCSLYFMVYSYNYWDVKMTLAIPQPNIVNFAGNSEWDVEQITYGISFYNDSSYAYDFDSGAFNLVLRRQPHFYIYVIVLPCFTLCILSAIGMFWSSNRREDQLAKLSIGLTSLMSIAVLLQIVTDSIPKSQTFPLLGFYAIVSVFMIALGCAVLVSLPISTESTKKSIEAGSAVRRFLYRLTYPHVILHILFQLGNIINLIVFFSYWR</sequence>
<feature type="transmembrane region" description="Helical" evidence="5">
    <location>
        <begin position="280"/>
        <end position="298"/>
    </location>
</feature>
<dbReference type="InterPro" id="IPR036734">
    <property type="entry name" value="Neur_chan_lig-bd_sf"/>
</dbReference>
<dbReference type="AlphaFoldDB" id="A0AA36GEE9"/>
<dbReference type="InterPro" id="IPR036719">
    <property type="entry name" value="Neuro-gated_channel_TM_sf"/>
</dbReference>
<dbReference type="SUPFAM" id="SSF90112">
    <property type="entry name" value="Neurotransmitter-gated ion-channel transmembrane pore"/>
    <property type="match status" value="1"/>
</dbReference>
<dbReference type="InterPro" id="IPR006202">
    <property type="entry name" value="Neur_chan_lig-bd"/>
</dbReference>
<dbReference type="SUPFAM" id="SSF63712">
    <property type="entry name" value="Nicotinic receptor ligand binding domain-like"/>
    <property type="match status" value="1"/>
</dbReference>
<comment type="subcellular location">
    <subcellularLocation>
        <location evidence="1">Membrane</location>
        <topology evidence="1">Multi-pass membrane protein</topology>
    </subcellularLocation>
</comment>
<dbReference type="InterPro" id="IPR038050">
    <property type="entry name" value="Neuro_actylchol_rec"/>
</dbReference>
<dbReference type="GO" id="GO:0005230">
    <property type="term" value="F:extracellular ligand-gated monoatomic ion channel activity"/>
    <property type="evidence" value="ECO:0007669"/>
    <property type="project" value="InterPro"/>
</dbReference>
<name>A0AA36GEE9_9BILA</name>
<evidence type="ECO:0000256" key="1">
    <source>
        <dbReference type="ARBA" id="ARBA00004141"/>
    </source>
</evidence>
<evidence type="ECO:0000256" key="4">
    <source>
        <dbReference type="ARBA" id="ARBA00023136"/>
    </source>
</evidence>
<gene>
    <name evidence="7" type="ORF">MSPICULIGERA_LOCUS23389</name>
</gene>
<dbReference type="CDD" id="cd19051">
    <property type="entry name" value="LGIC_TM_cation"/>
    <property type="match status" value="1"/>
</dbReference>
<feature type="domain" description="Neurotransmitter-gated ion-channel ligand-binding" evidence="6">
    <location>
        <begin position="27"/>
        <end position="244"/>
    </location>
</feature>
<keyword evidence="2 5" id="KW-0812">Transmembrane</keyword>